<dbReference type="EMBL" id="LT934118">
    <property type="protein sequence ID" value="VAI07650.1"/>
    <property type="molecule type" value="Genomic_DNA"/>
</dbReference>
<dbReference type="OMA" id="AKYYEIH"/>
<evidence type="ECO:0000313" key="12">
    <source>
        <dbReference type="EMBL" id="VAI07650.1"/>
    </source>
</evidence>
<dbReference type="CDD" id="cd09074">
    <property type="entry name" value="INPP5c"/>
    <property type="match status" value="1"/>
</dbReference>
<dbReference type="InterPro" id="IPR000300">
    <property type="entry name" value="IPPc"/>
</dbReference>
<name>A0A9R0T5M0_TRITD</name>
<keyword evidence="3" id="KW-1017">Isopeptide bond</keyword>
<evidence type="ECO:0000313" key="13">
    <source>
        <dbReference type="Proteomes" id="UP000324705"/>
    </source>
</evidence>
<sequence length="1109" mass="120112">MGHGSTSRGVKPRPRKSFLLHLLVRLSPPISAMADPGDTATPAAVVSSPWDDVPDDFFLSASISPPTPPPAPAPIPSTSPPAPSALRSASLPVTSIPPASASASFSGSLHRAIAPQPIHPSHSLPAFSAASLPAVADVCPPPPGPHHSNSLSEFAASASQSRVHRPPPRAAVRADRPPPLELRPRPPRESQSGIALCALACCAAPGAGASTHLWAAGEAGVRVWDLADAFRSPTSPRRWGDEASAPFRESRKTPPAICLVADPGRGLVWSGHTNGRIMGWGADPGPEAGERIGWDAHRGPVFAMVISPYGDLWSGSEGGIIKVWNGQAIEKSLALEREEKCKASLLVERSFIDLWTMVSDGGACPLPSVDVKLLLSDNSRSKVWSAGYLSFALWDSRTKDLLKVVNVDGQVDTRFDVLSAQDPYGHETKQNLFSSPKKEKARSPVNFFQRSRNALMGAADAVRRVAAKAGFGDDTRRIEALVMSMDGMIWTGSANGSVAQWDGSGNRLQEFQHHSSSVQSIFNFGTRLWVGYMDGNIQLLDLDGNLLGGWIAHSSPILSMAVGSSYIFTLAGHGGVRGWNLSSPGPADSILRSELTEKETSYKNIEYMKVLVCSWNVGQEKASYESLRAWLKFPTQEVGVVVVGLQEVEMGAGFLAMSAAKETVGLEGSPNGEWWLDAIGQILKGRSFERVGSRQMAGLLTAVWVRTNLKHFVGDIDNAAVACGLGRAIGNKGAVGLRMRIHDRSICFINCHLAAHMEAVSRRNEDFDHVFRTMTFATPSSGLLTTSISGSAGQLLQANGSRMPELSDTDMIVFLGDFNYRLYDISYEEAMGLVSRRRFDWLRKNDQLRAEMRSGRVFQGLREGDFQFPPTYKFEKHKTGLSGYDCSEKKRIPAWCDRVLYRDSQASSGTECSLDCPVVCSVSLYDSCMEATDSDHKPVKCLFNLDVARVDKQTMRQKYGEIMSSNKKVLHLLQGLKAFPEANVSTNDIILQDQTPYIFKLQNRSPEDRACFEITGQAPTSSGTDSAGFPTWLKVSPAAGIICPGQTVEVTLQHGDLRGTSWNNLSGANQEKAAQLSVKITGVCSTVAKCYGVRVQCQKGPSTFPFKRF</sequence>
<dbReference type="GO" id="GO:0004439">
    <property type="term" value="F:phosphatidylinositol-4,5-bisphosphate 5-phosphatase activity"/>
    <property type="evidence" value="ECO:0007669"/>
    <property type="project" value="TreeGrafter"/>
</dbReference>
<dbReference type="FunFam" id="2.130.10.10:FF:001216">
    <property type="entry name" value="Type II inositol polyphosphate 5-phosphatase 15"/>
    <property type="match status" value="1"/>
</dbReference>
<reference evidence="12 13" key="1">
    <citation type="submission" date="2017-09" db="EMBL/GenBank/DDBJ databases">
        <authorList>
            <consortium name="International Durum Wheat Genome Sequencing Consortium (IDWGSC)"/>
            <person name="Milanesi L."/>
        </authorList>
    </citation>
    <scope>NUCLEOTIDE SEQUENCE [LARGE SCALE GENOMIC DNA]</scope>
    <source>
        <strain evidence="13">cv. Svevo</strain>
    </source>
</reference>
<dbReference type="Gene3D" id="3.60.10.10">
    <property type="entry name" value="Endonuclease/exonuclease/phosphatase"/>
    <property type="match status" value="1"/>
</dbReference>
<dbReference type="InterPro" id="IPR015943">
    <property type="entry name" value="WD40/YVTN_repeat-like_dom_sf"/>
</dbReference>
<evidence type="ECO:0000256" key="3">
    <source>
        <dbReference type="ARBA" id="ARBA00022499"/>
    </source>
</evidence>
<feature type="compositionally biased region" description="Pro residues" evidence="9">
    <location>
        <begin position="65"/>
        <end position="83"/>
    </location>
</feature>
<organism evidence="12 13">
    <name type="scientific">Triticum turgidum subsp. durum</name>
    <name type="common">Durum wheat</name>
    <name type="synonym">Triticum durum</name>
    <dbReference type="NCBI Taxonomy" id="4567"/>
    <lineage>
        <taxon>Eukaryota</taxon>
        <taxon>Viridiplantae</taxon>
        <taxon>Streptophyta</taxon>
        <taxon>Embryophyta</taxon>
        <taxon>Tracheophyta</taxon>
        <taxon>Spermatophyta</taxon>
        <taxon>Magnoliopsida</taxon>
        <taxon>Liliopsida</taxon>
        <taxon>Poales</taxon>
        <taxon>Poaceae</taxon>
        <taxon>BOP clade</taxon>
        <taxon>Pooideae</taxon>
        <taxon>Triticodae</taxon>
        <taxon>Triticeae</taxon>
        <taxon>Triticinae</taxon>
        <taxon>Triticum</taxon>
    </lineage>
</organism>
<keyword evidence="7" id="KW-0460">Magnesium</keyword>
<dbReference type="Gene3D" id="2.130.10.10">
    <property type="entry name" value="YVTN repeat-like/Quinoprotein amine dehydrogenase"/>
    <property type="match status" value="2"/>
</dbReference>
<keyword evidence="6" id="KW-0378">Hydrolase</keyword>
<evidence type="ECO:0000256" key="7">
    <source>
        <dbReference type="ARBA" id="ARBA00022842"/>
    </source>
</evidence>
<comment type="similarity">
    <text evidence="2">Belongs to the inositol polyphosphate 5-phosphatase family.</text>
</comment>
<feature type="signal peptide" evidence="10">
    <location>
        <begin position="1"/>
        <end position="34"/>
    </location>
</feature>
<dbReference type="InterPro" id="IPR001680">
    <property type="entry name" value="WD40_rpt"/>
</dbReference>
<dbReference type="GO" id="GO:0046872">
    <property type="term" value="F:metal ion binding"/>
    <property type="evidence" value="ECO:0007669"/>
    <property type="project" value="UniProtKB-KW"/>
</dbReference>
<feature type="compositionally biased region" description="Basic and acidic residues" evidence="9">
    <location>
        <begin position="172"/>
        <end position="188"/>
    </location>
</feature>
<protein>
    <recommendedName>
        <fullName evidence="11">Inositol polyphosphate-related phosphatase domain-containing protein</fullName>
    </recommendedName>
</protein>
<dbReference type="Gramene" id="TRITD4Bv1G134390.1">
    <property type="protein sequence ID" value="TRITD4Bv1G134390.1"/>
    <property type="gene ID" value="TRITD4Bv1G134390"/>
</dbReference>
<evidence type="ECO:0000256" key="6">
    <source>
        <dbReference type="ARBA" id="ARBA00022801"/>
    </source>
</evidence>
<keyword evidence="13" id="KW-1185">Reference proteome</keyword>
<evidence type="ECO:0000256" key="4">
    <source>
        <dbReference type="ARBA" id="ARBA00022723"/>
    </source>
</evidence>
<evidence type="ECO:0000256" key="5">
    <source>
        <dbReference type="ARBA" id="ARBA00022737"/>
    </source>
</evidence>
<evidence type="ECO:0000256" key="1">
    <source>
        <dbReference type="ARBA" id="ARBA00001946"/>
    </source>
</evidence>
<dbReference type="InterPro" id="IPR056454">
    <property type="entry name" value="Beta-prop_IP5PC_F"/>
</dbReference>
<dbReference type="SUPFAM" id="SSF56219">
    <property type="entry name" value="DNase I-like"/>
    <property type="match status" value="1"/>
</dbReference>
<feature type="region of interest" description="Disordered" evidence="9">
    <location>
        <begin position="138"/>
        <end position="188"/>
    </location>
</feature>
<evidence type="ECO:0000256" key="8">
    <source>
        <dbReference type="ARBA" id="ARBA00022843"/>
    </source>
</evidence>
<feature type="domain" description="Inositol polyphosphate-related phosphatase" evidence="11">
    <location>
        <begin position="606"/>
        <end position="951"/>
    </location>
</feature>
<evidence type="ECO:0000256" key="2">
    <source>
        <dbReference type="ARBA" id="ARBA00010768"/>
    </source>
</evidence>
<evidence type="ECO:0000256" key="10">
    <source>
        <dbReference type="SAM" id="SignalP"/>
    </source>
</evidence>
<dbReference type="InterPro" id="IPR056455">
    <property type="entry name" value="Ig-like_IP5PC_F"/>
</dbReference>
<dbReference type="PANTHER" id="PTHR11200">
    <property type="entry name" value="INOSITOL 5-PHOSPHATASE"/>
    <property type="match status" value="1"/>
</dbReference>
<feature type="compositionally biased region" description="Polar residues" evidence="9">
    <location>
        <begin position="147"/>
        <end position="161"/>
    </location>
</feature>
<dbReference type="GO" id="GO:0009846">
    <property type="term" value="P:pollen germination"/>
    <property type="evidence" value="ECO:0007669"/>
    <property type="project" value="UniProtKB-ARBA"/>
</dbReference>
<keyword evidence="4" id="KW-0479">Metal-binding</keyword>
<evidence type="ECO:0000256" key="9">
    <source>
        <dbReference type="SAM" id="MobiDB-lite"/>
    </source>
</evidence>
<dbReference type="SMART" id="SM00320">
    <property type="entry name" value="WD40"/>
    <property type="match status" value="5"/>
</dbReference>
<dbReference type="InterPro" id="IPR046985">
    <property type="entry name" value="IP5"/>
</dbReference>
<feature type="region of interest" description="Disordered" evidence="9">
    <location>
        <begin position="57"/>
        <end position="89"/>
    </location>
</feature>
<dbReference type="InterPro" id="IPR036691">
    <property type="entry name" value="Endo/exonu/phosph_ase_sf"/>
</dbReference>
<keyword evidence="10" id="KW-0732">Signal</keyword>
<dbReference type="GO" id="GO:0046856">
    <property type="term" value="P:phosphatidylinositol dephosphorylation"/>
    <property type="evidence" value="ECO:0007669"/>
    <property type="project" value="InterPro"/>
</dbReference>
<gene>
    <name evidence="12" type="ORF">TRITD_4Bv1G134390</name>
</gene>
<dbReference type="SUPFAM" id="SSF101908">
    <property type="entry name" value="Putative isomerase YbhE"/>
    <property type="match status" value="1"/>
</dbReference>
<accession>A0A9R0T5M0</accession>
<dbReference type="FunFam" id="3.60.10.10:FF:000011">
    <property type="entry name" value="Type II inositol polyphosphate 5-phosphatase 15"/>
    <property type="match status" value="1"/>
</dbReference>
<dbReference type="Pfam" id="PF23754">
    <property type="entry name" value="Beta-prop_IP5PC_F"/>
    <property type="match status" value="1"/>
</dbReference>
<dbReference type="AlphaFoldDB" id="A0A9R0T5M0"/>
<dbReference type="Pfam" id="PF23755">
    <property type="entry name" value="Ig-like_IP5PC_F"/>
    <property type="match status" value="1"/>
</dbReference>
<feature type="chain" id="PRO_5040517458" description="Inositol polyphosphate-related phosphatase domain-containing protein" evidence="10">
    <location>
        <begin position="35"/>
        <end position="1109"/>
    </location>
</feature>
<dbReference type="Pfam" id="PF22669">
    <property type="entry name" value="Exo_endo_phos2"/>
    <property type="match status" value="1"/>
</dbReference>
<dbReference type="PANTHER" id="PTHR11200:SF276">
    <property type="entry name" value="BREVIS PLANT1"/>
    <property type="match status" value="1"/>
</dbReference>
<comment type="cofactor">
    <cofactor evidence="1">
        <name>Mg(2+)</name>
        <dbReference type="ChEBI" id="CHEBI:18420"/>
    </cofactor>
</comment>
<evidence type="ECO:0000259" key="11">
    <source>
        <dbReference type="SMART" id="SM00128"/>
    </source>
</evidence>
<keyword evidence="8" id="KW-0832">Ubl conjugation</keyword>
<dbReference type="Proteomes" id="UP000324705">
    <property type="component" value="Chromosome 4B"/>
</dbReference>
<dbReference type="SMART" id="SM00128">
    <property type="entry name" value="IPPc"/>
    <property type="match status" value="1"/>
</dbReference>
<keyword evidence="5" id="KW-0677">Repeat</keyword>
<proteinExistence type="inferred from homology"/>